<keyword evidence="1" id="KW-0489">Methyltransferase</keyword>
<dbReference type="Proteomes" id="UP001630969">
    <property type="component" value="Unassembled WGS sequence"/>
</dbReference>
<comment type="caution">
    <text evidence="1">The sequence shown here is derived from an EMBL/GenBank/DDBJ whole genome shotgun (WGS) entry which is preliminary data.</text>
</comment>
<dbReference type="InterPro" id="IPR029063">
    <property type="entry name" value="SAM-dependent_MTases_sf"/>
</dbReference>
<evidence type="ECO:0000313" key="1">
    <source>
        <dbReference type="EMBL" id="MFM4892144.1"/>
    </source>
</evidence>
<dbReference type="EC" id="2.1.1.222" evidence="1"/>
<organism evidence="1 2">
    <name type="scientific">Aeromonas bivalvium</name>
    <dbReference type="NCBI Taxonomy" id="440079"/>
    <lineage>
        <taxon>Bacteria</taxon>
        <taxon>Pseudomonadati</taxon>
        <taxon>Pseudomonadota</taxon>
        <taxon>Gammaproteobacteria</taxon>
        <taxon>Aeromonadales</taxon>
        <taxon>Aeromonadaceae</taxon>
        <taxon>Aeromonas</taxon>
    </lineage>
</organism>
<dbReference type="Gene3D" id="3.40.50.150">
    <property type="entry name" value="Vaccinia Virus protein VP39"/>
    <property type="match status" value="1"/>
</dbReference>
<dbReference type="SUPFAM" id="SSF53335">
    <property type="entry name" value="S-adenosyl-L-methionine-dependent methyltransferases"/>
    <property type="match status" value="1"/>
</dbReference>
<accession>A0ABW9GLW6</accession>
<evidence type="ECO:0000313" key="2">
    <source>
        <dbReference type="Proteomes" id="UP001630969"/>
    </source>
</evidence>
<dbReference type="GO" id="GO:0102208">
    <property type="term" value="F:2-polyprenyl-6-hydroxyphenol methylase activity"/>
    <property type="evidence" value="ECO:0007669"/>
    <property type="project" value="UniProtKB-EC"/>
</dbReference>
<dbReference type="CDD" id="cd02440">
    <property type="entry name" value="AdoMet_MTases"/>
    <property type="match status" value="1"/>
</dbReference>
<sequence>MPMPDVADLHALSTARAPLYRAFLAELPPGAHLLDAGCGEGQDARHFQQEGHVVSAIERDLAAARRASRHGGLPVRVGDILTLTTVVPFDGIWACDLLPGGEHEPALLAQLGALLKVGGLLYCNLPAPLGPDENLPRFAAHGLYQTRRWLAPLPRLTSPAPGSPQAPWLHLLLRKTAL</sequence>
<dbReference type="RefSeq" id="WP_408788330.1">
    <property type="nucleotide sequence ID" value="NZ_JBGXBU010000001.1"/>
</dbReference>
<dbReference type="EMBL" id="JBGXBU010000001">
    <property type="protein sequence ID" value="MFM4892144.1"/>
    <property type="molecule type" value="Genomic_DNA"/>
</dbReference>
<dbReference type="GO" id="GO:0032259">
    <property type="term" value="P:methylation"/>
    <property type="evidence" value="ECO:0007669"/>
    <property type="project" value="UniProtKB-KW"/>
</dbReference>
<keyword evidence="2" id="KW-1185">Reference proteome</keyword>
<gene>
    <name evidence="1" type="ORF">ACEUDJ_04525</name>
</gene>
<dbReference type="GeneID" id="97219338"/>
<proteinExistence type="predicted"/>
<protein>
    <submittedName>
        <fullName evidence="1">Class I SAM-dependent methyltransferase</fullName>
        <ecNumber evidence="1">2.1.1.222</ecNumber>
        <ecNumber evidence="1">2.1.1.64</ecNumber>
    </submittedName>
</protein>
<dbReference type="EC" id="2.1.1.64" evidence="1"/>
<dbReference type="Pfam" id="PF13489">
    <property type="entry name" value="Methyltransf_23"/>
    <property type="match status" value="1"/>
</dbReference>
<dbReference type="GO" id="GO:0061542">
    <property type="term" value="F:3-demethylubiquinol 3-O-methyltransferase activity"/>
    <property type="evidence" value="ECO:0007669"/>
    <property type="project" value="UniProtKB-EC"/>
</dbReference>
<name>A0ABW9GLW6_9GAMM</name>
<reference evidence="1 2" key="1">
    <citation type="submission" date="2024-09" db="EMBL/GenBank/DDBJ databases">
        <title>Aeromonas strains Genome sequencing and assembly.</title>
        <authorList>
            <person name="Hu X."/>
            <person name="Tang B."/>
        </authorList>
    </citation>
    <scope>NUCLEOTIDE SEQUENCE [LARGE SCALE GENOMIC DNA]</scope>
    <source>
        <strain evidence="1 2">NB23SCDHY001</strain>
    </source>
</reference>
<keyword evidence="1" id="KW-0808">Transferase</keyword>